<dbReference type="EMBL" id="JARK01001365">
    <property type="protein sequence ID" value="EYC17801.1"/>
    <property type="molecule type" value="Genomic_DNA"/>
</dbReference>
<gene>
    <name evidence="1" type="primary">Acey_s0029.g1877</name>
    <name evidence="1" type="ORF">Y032_0029g1877</name>
</gene>
<evidence type="ECO:0000313" key="2">
    <source>
        <dbReference type="Proteomes" id="UP000024635"/>
    </source>
</evidence>
<dbReference type="Proteomes" id="UP000024635">
    <property type="component" value="Unassembled WGS sequence"/>
</dbReference>
<reference evidence="2" key="1">
    <citation type="journal article" date="2015" name="Nat. Genet.">
        <title>The genome and transcriptome of the zoonotic hookworm Ancylostoma ceylanicum identify infection-specific gene families.</title>
        <authorList>
            <person name="Schwarz E.M."/>
            <person name="Hu Y."/>
            <person name="Antoshechkin I."/>
            <person name="Miller M.M."/>
            <person name="Sternberg P.W."/>
            <person name="Aroian R.V."/>
        </authorList>
    </citation>
    <scope>NUCLEOTIDE SEQUENCE</scope>
    <source>
        <strain evidence="2">HY135</strain>
    </source>
</reference>
<keyword evidence="2" id="KW-1185">Reference proteome</keyword>
<name>A0A016US90_9BILA</name>
<sequence>MKDSHSTVVALYRSGKRPLQIVKELKTTGVNQDQGNNCRELFGKGQGNIQRWFQNNIPDFVFLMQCSARCLNLNPMNFSIWSIWS</sequence>
<proteinExistence type="predicted"/>
<dbReference type="AlphaFoldDB" id="A0A016US90"/>
<protein>
    <submittedName>
        <fullName evidence="1">Uncharacterized protein</fullName>
    </submittedName>
</protein>
<evidence type="ECO:0000313" key="1">
    <source>
        <dbReference type="EMBL" id="EYC17801.1"/>
    </source>
</evidence>
<comment type="caution">
    <text evidence="1">The sequence shown here is derived from an EMBL/GenBank/DDBJ whole genome shotgun (WGS) entry which is preliminary data.</text>
</comment>
<accession>A0A016US90</accession>
<organism evidence="1 2">
    <name type="scientific">Ancylostoma ceylanicum</name>
    <dbReference type="NCBI Taxonomy" id="53326"/>
    <lineage>
        <taxon>Eukaryota</taxon>
        <taxon>Metazoa</taxon>
        <taxon>Ecdysozoa</taxon>
        <taxon>Nematoda</taxon>
        <taxon>Chromadorea</taxon>
        <taxon>Rhabditida</taxon>
        <taxon>Rhabditina</taxon>
        <taxon>Rhabditomorpha</taxon>
        <taxon>Strongyloidea</taxon>
        <taxon>Ancylostomatidae</taxon>
        <taxon>Ancylostomatinae</taxon>
        <taxon>Ancylostoma</taxon>
    </lineage>
</organism>